<dbReference type="EMBL" id="ADBJ01000052">
    <property type="protein sequence ID" value="EFA75648.1"/>
    <property type="molecule type" value="Genomic_DNA"/>
</dbReference>
<keyword evidence="2" id="KW-1185">Reference proteome</keyword>
<dbReference type="SMART" id="SM01388">
    <property type="entry name" value="Mob1_phocein"/>
    <property type="match status" value="1"/>
</dbReference>
<dbReference type="Proteomes" id="UP000001396">
    <property type="component" value="Unassembled WGS sequence"/>
</dbReference>
<dbReference type="Pfam" id="PF03637">
    <property type="entry name" value="Mob1_phocein"/>
    <property type="match status" value="1"/>
</dbReference>
<evidence type="ECO:0000313" key="1">
    <source>
        <dbReference type="EMBL" id="EFA75648.1"/>
    </source>
</evidence>
<dbReference type="RefSeq" id="XP_020427782.1">
    <property type="nucleotide sequence ID" value="XM_020581671.1"/>
</dbReference>
<dbReference type="InterPro" id="IPR036703">
    <property type="entry name" value="MOB_kinase_act_sf"/>
</dbReference>
<dbReference type="GeneID" id="31366378"/>
<comment type="caution">
    <text evidence="1">The sequence shown here is derived from an EMBL/GenBank/DDBJ whole genome shotgun (WGS) entry which is preliminary data.</text>
</comment>
<dbReference type="Gene3D" id="1.20.140.30">
    <property type="entry name" value="MOB kinase activator"/>
    <property type="match status" value="1"/>
</dbReference>
<dbReference type="InParanoid" id="D3BSE2"/>
<dbReference type="InterPro" id="IPR005301">
    <property type="entry name" value="MOB_kinase_act_fam"/>
</dbReference>
<sequence length="161" mass="18851">MYDTISKIYACLDGSYCTLESCSKMSGYKAEYFWRYNDKDKPISLPAITVCIVLKYIHNLFDWINDLAEDPDVFPPEYESYPKNFRPTVKKILSRLTRVYSHIYCYHYEELKSIGLSQHLNTAFKFLYYFILEFGLSNEAELALLQEVLDNLSLIGKCISN</sequence>
<dbReference type="SUPFAM" id="SSF101152">
    <property type="entry name" value="Mob1/phocein"/>
    <property type="match status" value="1"/>
</dbReference>
<dbReference type="STRING" id="670386.D3BSE2"/>
<protein>
    <submittedName>
        <fullName evidence="1">Uncharacterized protein</fullName>
    </submittedName>
</protein>
<accession>D3BSE2</accession>
<gene>
    <name evidence="1" type="ORF">PPL_10909</name>
</gene>
<dbReference type="AlphaFoldDB" id="D3BSE2"/>
<name>D3BSE2_HETP5</name>
<dbReference type="PANTHER" id="PTHR22599">
    <property type="entry name" value="MPS ONE BINDER KINASE ACTIVATOR-LIKE MOB"/>
    <property type="match status" value="1"/>
</dbReference>
<proteinExistence type="predicted"/>
<reference evidence="1 2" key="1">
    <citation type="journal article" date="2011" name="Genome Res.">
        <title>Phylogeny-wide analysis of social amoeba genomes highlights ancient origins for complex intercellular communication.</title>
        <authorList>
            <person name="Heidel A.J."/>
            <person name="Lawal H.M."/>
            <person name="Felder M."/>
            <person name="Schilde C."/>
            <person name="Helps N.R."/>
            <person name="Tunggal B."/>
            <person name="Rivero F."/>
            <person name="John U."/>
            <person name="Schleicher M."/>
            <person name="Eichinger L."/>
            <person name="Platzer M."/>
            <person name="Noegel A.A."/>
            <person name="Schaap P."/>
            <person name="Gloeckner G."/>
        </authorList>
    </citation>
    <scope>NUCLEOTIDE SEQUENCE [LARGE SCALE GENOMIC DNA]</scope>
    <source>
        <strain evidence="2">ATCC 26659 / Pp 5 / PN500</strain>
    </source>
</reference>
<organism evidence="1 2">
    <name type="scientific">Heterostelium pallidum (strain ATCC 26659 / Pp 5 / PN500)</name>
    <name type="common">Cellular slime mold</name>
    <name type="synonym">Polysphondylium pallidum</name>
    <dbReference type="NCBI Taxonomy" id="670386"/>
    <lineage>
        <taxon>Eukaryota</taxon>
        <taxon>Amoebozoa</taxon>
        <taxon>Evosea</taxon>
        <taxon>Eumycetozoa</taxon>
        <taxon>Dictyostelia</taxon>
        <taxon>Acytosteliales</taxon>
        <taxon>Acytosteliaceae</taxon>
        <taxon>Heterostelium</taxon>
    </lineage>
</organism>
<evidence type="ECO:0000313" key="2">
    <source>
        <dbReference type="Proteomes" id="UP000001396"/>
    </source>
</evidence>